<dbReference type="SUPFAM" id="SSF46689">
    <property type="entry name" value="Homeodomain-like"/>
    <property type="match status" value="2"/>
</dbReference>
<dbReference type="PROSITE" id="PS00041">
    <property type="entry name" value="HTH_ARAC_FAMILY_1"/>
    <property type="match status" value="1"/>
</dbReference>
<dbReference type="InterPro" id="IPR018062">
    <property type="entry name" value="HTH_AraC-typ_CS"/>
</dbReference>
<dbReference type="CDD" id="cd03137">
    <property type="entry name" value="GATase1_AraC_1"/>
    <property type="match status" value="1"/>
</dbReference>
<keyword evidence="2" id="KW-0238">DNA-binding</keyword>
<protein>
    <submittedName>
        <fullName evidence="5">Helix-turn-helix domain-containing protein</fullName>
    </submittedName>
</protein>
<comment type="caution">
    <text evidence="5">The sequence shown here is derived from an EMBL/GenBank/DDBJ whole genome shotgun (WGS) entry which is preliminary data.</text>
</comment>
<dbReference type="Pfam" id="PF12833">
    <property type="entry name" value="HTH_18"/>
    <property type="match status" value="1"/>
</dbReference>
<dbReference type="InterPro" id="IPR029062">
    <property type="entry name" value="Class_I_gatase-like"/>
</dbReference>
<sequence length="318" mass="34296">MHTIAVLALHDVLPYDLGIACDVFARVSVPGIVCPYQVLVCSEHRSVRAGFFEIKTAYGLEEMDGADTVIVPGIADADRPVSGKVISALQKASARGCRIASICSGAFILAAAGLLDGKRATTHWLGASALARLYPLIEVDPNVLFVDNGNILTSAGASAGMDLCLHMIRNDYGAEVAASSARLAVTPLVREGGQSQYIAHPSVTDESPLQKLMQWAENNLAQPLTLETLAEKGAMSTRTLTRRFREQTGVSPLQWLQTARVRRAQRLLETTAFSIERIAADVGFGSVTTFRERFGRIVGAPPQRYRIVFQGKSARVDS</sequence>
<evidence type="ECO:0000313" key="5">
    <source>
        <dbReference type="EMBL" id="MEC4720771.1"/>
    </source>
</evidence>
<dbReference type="Gene3D" id="3.40.50.880">
    <property type="match status" value="1"/>
</dbReference>
<evidence type="ECO:0000259" key="4">
    <source>
        <dbReference type="PROSITE" id="PS01124"/>
    </source>
</evidence>
<dbReference type="InterPro" id="IPR052158">
    <property type="entry name" value="INH-QAR"/>
</dbReference>
<evidence type="ECO:0000256" key="3">
    <source>
        <dbReference type="ARBA" id="ARBA00023163"/>
    </source>
</evidence>
<evidence type="ECO:0000256" key="1">
    <source>
        <dbReference type="ARBA" id="ARBA00023015"/>
    </source>
</evidence>
<dbReference type="Gene3D" id="1.10.10.60">
    <property type="entry name" value="Homeodomain-like"/>
    <property type="match status" value="1"/>
</dbReference>
<dbReference type="InterPro" id="IPR018060">
    <property type="entry name" value="HTH_AraC"/>
</dbReference>
<dbReference type="Proteomes" id="UP001352263">
    <property type="component" value="Unassembled WGS sequence"/>
</dbReference>
<reference evidence="5 6" key="1">
    <citation type="submission" date="2023-10" db="EMBL/GenBank/DDBJ databases">
        <title>Noviherbaspirillum sp. CPCC 100848 genome assembly.</title>
        <authorList>
            <person name="Li X.Y."/>
            <person name="Fang X.M."/>
        </authorList>
    </citation>
    <scope>NUCLEOTIDE SEQUENCE [LARGE SCALE GENOMIC DNA]</scope>
    <source>
        <strain evidence="5 6">CPCC 100848</strain>
    </source>
</reference>
<dbReference type="EMBL" id="JAWIIV010000013">
    <property type="protein sequence ID" value="MEC4720771.1"/>
    <property type="molecule type" value="Genomic_DNA"/>
</dbReference>
<feature type="domain" description="HTH araC/xylS-type" evidence="4">
    <location>
        <begin position="210"/>
        <end position="308"/>
    </location>
</feature>
<keyword evidence="6" id="KW-1185">Reference proteome</keyword>
<dbReference type="RefSeq" id="WP_326507486.1">
    <property type="nucleotide sequence ID" value="NZ_JAWIIV010000013.1"/>
</dbReference>
<evidence type="ECO:0000313" key="6">
    <source>
        <dbReference type="Proteomes" id="UP001352263"/>
    </source>
</evidence>
<name>A0ABU6JBG0_9BURK</name>
<organism evidence="5 6">
    <name type="scientific">Noviherbaspirillum album</name>
    <dbReference type="NCBI Taxonomy" id="3080276"/>
    <lineage>
        <taxon>Bacteria</taxon>
        <taxon>Pseudomonadati</taxon>
        <taxon>Pseudomonadota</taxon>
        <taxon>Betaproteobacteria</taxon>
        <taxon>Burkholderiales</taxon>
        <taxon>Oxalobacteraceae</taxon>
        <taxon>Noviherbaspirillum</taxon>
    </lineage>
</organism>
<accession>A0ABU6JBG0</accession>
<dbReference type="PANTHER" id="PTHR43130">
    <property type="entry name" value="ARAC-FAMILY TRANSCRIPTIONAL REGULATOR"/>
    <property type="match status" value="1"/>
</dbReference>
<dbReference type="SUPFAM" id="SSF52317">
    <property type="entry name" value="Class I glutamine amidotransferase-like"/>
    <property type="match status" value="1"/>
</dbReference>
<dbReference type="InterPro" id="IPR009057">
    <property type="entry name" value="Homeodomain-like_sf"/>
</dbReference>
<keyword evidence="3" id="KW-0804">Transcription</keyword>
<dbReference type="PROSITE" id="PS01124">
    <property type="entry name" value="HTH_ARAC_FAMILY_2"/>
    <property type="match status" value="1"/>
</dbReference>
<proteinExistence type="predicted"/>
<gene>
    <name evidence="5" type="ORF">RY831_16525</name>
</gene>
<dbReference type="SMART" id="SM00342">
    <property type="entry name" value="HTH_ARAC"/>
    <property type="match status" value="1"/>
</dbReference>
<keyword evidence="1" id="KW-0805">Transcription regulation</keyword>
<dbReference type="Pfam" id="PF01965">
    <property type="entry name" value="DJ-1_PfpI"/>
    <property type="match status" value="1"/>
</dbReference>
<dbReference type="PANTHER" id="PTHR43130:SF3">
    <property type="entry name" value="HTH-TYPE TRANSCRIPTIONAL REGULATOR RV1931C"/>
    <property type="match status" value="1"/>
</dbReference>
<dbReference type="InterPro" id="IPR002818">
    <property type="entry name" value="DJ-1/PfpI"/>
</dbReference>
<evidence type="ECO:0000256" key="2">
    <source>
        <dbReference type="ARBA" id="ARBA00023125"/>
    </source>
</evidence>